<evidence type="ECO:0000256" key="1">
    <source>
        <dbReference type="ARBA" id="ARBA00004651"/>
    </source>
</evidence>
<evidence type="ECO:0000313" key="10">
    <source>
        <dbReference type="EMBL" id="MFC0050231.1"/>
    </source>
</evidence>
<evidence type="ECO:0000256" key="5">
    <source>
        <dbReference type="ARBA" id="ARBA00022692"/>
    </source>
</evidence>
<evidence type="ECO:0000256" key="2">
    <source>
        <dbReference type="ARBA" id="ARBA00008335"/>
    </source>
</evidence>
<dbReference type="InterPro" id="IPR020846">
    <property type="entry name" value="MFS_dom"/>
</dbReference>
<dbReference type="CDD" id="cd17324">
    <property type="entry name" value="MFS_NepI_like"/>
    <property type="match status" value="1"/>
</dbReference>
<gene>
    <name evidence="10" type="ORF">ACFFJP_18170</name>
</gene>
<feature type="transmembrane region" description="Helical" evidence="8">
    <location>
        <begin position="76"/>
        <end position="95"/>
    </location>
</feature>
<dbReference type="Pfam" id="PF07690">
    <property type="entry name" value="MFS_1"/>
    <property type="match status" value="1"/>
</dbReference>
<feature type="transmembrane region" description="Helical" evidence="8">
    <location>
        <begin position="364"/>
        <end position="384"/>
    </location>
</feature>
<evidence type="ECO:0000256" key="6">
    <source>
        <dbReference type="ARBA" id="ARBA00022989"/>
    </source>
</evidence>
<feature type="transmembrane region" description="Helical" evidence="8">
    <location>
        <begin position="250"/>
        <end position="269"/>
    </location>
</feature>
<feature type="transmembrane region" description="Helical" evidence="8">
    <location>
        <begin position="107"/>
        <end position="125"/>
    </location>
</feature>
<evidence type="ECO:0000259" key="9">
    <source>
        <dbReference type="PROSITE" id="PS50850"/>
    </source>
</evidence>
<keyword evidence="3" id="KW-0813">Transport</keyword>
<dbReference type="EMBL" id="JBHLXP010000005">
    <property type="protein sequence ID" value="MFC0050231.1"/>
    <property type="molecule type" value="Genomic_DNA"/>
</dbReference>
<dbReference type="InterPro" id="IPR036259">
    <property type="entry name" value="MFS_trans_sf"/>
</dbReference>
<dbReference type="Gene3D" id="1.20.1250.20">
    <property type="entry name" value="MFS general substrate transporter like domains"/>
    <property type="match status" value="1"/>
</dbReference>
<feature type="transmembrane region" description="Helical" evidence="8">
    <location>
        <begin position="214"/>
        <end position="230"/>
    </location>
</feature>
<feature type="transmembrane region" description="Helical" evidence="8">
    <location>
        <begin position="132"/>
        <end position="154"/>
    </location>
</feature>
<evidence type="ECO:0000256" key="8">
    <source>
        <dbReference type="SAM" id="Phobius"/>
    </source>
</evidence>
<feature type="domain" description="Major facilitator superfamily (MFS) profile" evidence="9">
    <location>
        <begin position="12"/>
        <end position="395"/>
    </location>
</feature>
<feature type="transmembrane region" description="Helical" evidence="8">
    <location>
        <begin position="304"/>
        <end position="326"/>
    </location>
</feature>
<keyword evidence="11" id="KW-1185">Reference proteome</keyword>
<comment type="similarity">
    <text evidence="2">Belongs to the major facilitator superfamily.</text>
</comment>
<feature type="transmembrane region" description="Helical" evidence="8">
    <location>
        <begin position="166"/>
        <end position="186"/>
    </location>
</feature>
<sequence>MYGKGSRQYRQITGVLSFAAVVVFANLHALQPLLPELSRLFVLTPLQASWSYAIGTLTLGLSLLFYSAVSDAIGRRALLGFSLIGMTCSTLLLTQVESFSALLWGRALQGFFLGGLPAIAVAYMGEELEKPALFTAVGLYISASSLGGISGRVLAGFSAELGHWQWVFWLWSLLSLGLLWAFWRYLPVSQHFIRKKFSARQALRDNWYHLQQKVLLLTFLLGGLNFFIYLNQYTYIAFVLAEPPYSLSSGWIGLLFLTYLTGTLGSAISGKVARRMSIPQGMALGVIIMMAGSLFTLLPGIVWIVVGFFISAFGFFLTHSLATGWVNQHATHAKASASALYLVFYYLGASTGGLYLHLFWQWQGWLGVVLGSLLGYAVALWLCAMLRDFALPQEHASSAVNSSPPLPPAAD</sequence>
<accession>A0ABV6BH99</accession>
<feature type="transmembrane region" description="Helical" evidence="8">
    <location>
        <begin position="50"/>
        <end position="69"/>
    </location>
</feature>
<dbReference type="SUPFAM" id="SSF103473">
    <property type="entry name" value="MFS general substrate transporter"/>
    <property type="match status" value="1"/>
</dbReference>
<evidence type="ECO:0000256" key="4">
    <source>
        <dbReference type="ARBA" id="ARBA00022475"/>
    </source>
</evidence>
<dbReference type="RefSeq" id="WP_377247628.1">
    <property type="nucleotide sequence ID" value="NZ_JBHLXP010000005.1"/>
</dbReference>
<feature type="transmembrane region" description="Helical" evidence="8">
    <location>
        <begin position="338"/>
        <end position="358"/>
    </location>
</feature>
<comment type="caution">
    <text evidence="10">The sequence shown here is derived from an EMBL/GenBank/DDBJ whole genome shotgun (WGS) entry which is preliminary data.</text>
</comment>
<reference evidence="10 11" key="1">
    <citation type="submission" date="2024-09" db="EMBL/GenBank/DDBJ databases">
        <authorList>
            <person name="Sun Q."/>
            <person name="Mori K."/>
        </authorList>
    </citation>
    <scope>NUCLEOTIDE SEQUENCE [LARGE SCALE GENOMIC DNA]</scope>
    <source>
        <strain evidence="10 11">KCTC 23315</strain>
    </source>
</reference>
<keyword evidence="4" id="KW-1003">Cell membrane</keyword>
<feature type="transmembrane region" description="Helical" evidence="8">
    <location>
        <begin position="12"/>
        <end position="30"/>
    </location>
</feature>
<evidence type="ECO:0000256" key="3">
    <source>
        <dbReference type="ARBA" id="ARBA00022448"/>
    </source>
</evidence>
<dbReference type="PANTHER" id="PTHR43271:SF1">
    <property type="entry name" value="INNER MEMBRANE TRANSPORT PROTEIN YNFM"/>
    <property type="match status" value="1"/>
</dbReference>
<proteinExistence type="inferred from homology"/>
<evidence type="ECO:0000256" key="7">
    <source>
        <dbReference type="ARBA" id="ARBA00023136"/>
    </source>
</evidence>
<name>A0ABV6BH99_9GAMM</name>
<organism evidence="10 11">
    <name type="scientific">Rheinheimera tilapiae</name>
    <dbReference type="NCBI Taxonomy" id="875043"/>
    <lineage>
        <taxon>Bacteria</taxon>
        <taxon>Pseudomonadati</taxon>
        <taxon>Pseudomonadota</taxon>
        <taxon>Gammaproteobacteria</taxon>
        <taxon>Chromatiales</taxon>
        <taxon>Chromatiaceae</taxon>
        <taxon>Rheinheimera</taxon>
    </lineage>
</organism>
<dbReference type="PROSITE" id="PS50850">
    <property type="entry name" value="MFS"/>
    <property type="match status" value="1"/>
</dbReference>
<evidence type="ECO:0000313" key="11">
    <source>
        <dbReference type="Proteomes" id="UP001589813"/>
    </source>
</evidence>
<keyword evidence="7 8" id="KW-0472">Membrane</keyword>
<comment type="subcellular location">
    <subcellularLocation>
        <location evidence="1">Cell membrane</location>
        <topology evidence="1">Multi-pass membrane protein</topology>
    </subcellularLocation>
</comment>
<keyword evidence="6 8" id="KW-1133">Transmembrane helix</keyword>
<keyword evidence="5 8" id="KW-0812">Transmembrane</keyword>
<dbReference type="Proteomes" id="UP001589813">
    <property type="component" value="Unassembled WGS sequence"/>
</dbReference>
<protein>
    <submittedName>
        <fullName evidence="10">MFS transporter</fullName>
    </submittedName>
</protein>
<dbReference type="PANTHER" id="PTHR43271">
    <property type="entry name" value="BLL2771 PROTEIN"/>
    <property type="match status" value="1"/>
</dbReference>
<dbReference type="InterPro" id="IPR011701">
    <property type="entry name" value="MFS"/>
</dbReference>